<protein>
    <recommendedName>
        <fullName evidence="9">TRAP transporter small permease protein</fullName>
    </recommendedName>
</protein>
<gene>
    <name evidence="11" type="primary">dctQ</name>
    <name evidence="11" type="ORF">GCM10011450_15530</name>
</gene>
<dbReference type="GO" id="GO:0005886">
    <property type="term" value="C:plasma membrane"/>
    <property type="evidence" value="ECO:0007669"/>
    <property type="project" value="UniProtKB-SubCell"/>
</dbReference>
<organism evidence="11 12">
    <name type="scientific">Advenella faeciporci</name>
    <dbReference type="NCBI Taxonomy" id="797535"/>
    <lineage>
        <taxon>Bacteria</taxon>
        <taxon>Pseudomonadati</taxon>
        <taxon>Pseudomonadota</taxon>
        <taxon>Betaproteobacteria</taxon>
        <taxon>Burkholderiales</taxon>
        <taxon>Alcaligenaceae</taxon>
    </lineage>
</organism>
<feature type="transmembrane region" description="Helical" evidence="9">
    <location>
        <begin position="126"/>
        <end position="148"/>
    </location>
</feature>
<comment type="caution">
    <text evidence="11">The sequence shown here is derived from an EMBL/GenBank/DDBJ whole genome shotgun (WGS) entry which is preliminary data.</text>
</comment>
<sequence>MNVRWFHRLEEGLIAFLLAAMTLVTFAQVIARYMFNYSFVWALELSIFLFAGLIFLGLAYGVRVNAHIGVDALIKILPKKIAYVVGIIACLLCLGYTVIVFYGAWIYVDKMYMIGILAQDIPIPQWVPRLVLPIGFAMLFIRFAEVLFHMLHGHRSQLLGDEAEEALKHLHDDDHPDNQQERK</sequence>
<evidence type="ECO:0000256" key="3">
    <source>
        <dbReference type="ARBA" id="ARBA00022475"/>
    </source>
</evidence>
<keyword evidence="5 9" id="KW-0812">Transmembrane</keyword>
<dbReference type="InterPro" id="IPR055348">
    <property type="entry name" value="DctQ"/>
</dbReference>
<dbReference type="PANTHER" id="PTHR35011">
    <property type="entry name" value="2,3-DIKETO-L-GULONATE TRAP TRANSPORTER SMALL PERMEASE PROTEIN YIAM"/>
    <property type="match status" value="1"/>
</dbReference>
<name>A0A918JM57_9BURK</name>
<evidence type="ECO:0000256" key="7">
    <source>
        <dbReference type="ARBA" id="ARBA00023136"/>
    </source>
</evidence>
<dbReference type="PANTHER" id="PTHR35011:SF2">
    <property type="entry name" value="2,3-DIKETO-L-GULONATE TRAP TRANSPORTER SMALL PERMEASE PROTEIN YIAM"/>
    <property type="match status" value="1"/>
</dbReference>
<evidence type="ECO:0000256" key="2">
    <source>
        <dbReference type="ARBA" id="ARBA00022448"/>
    </source>
</evidence>
<dbReference type="AlphaFoldDB" id="A0A918JM57"/>
<keyword evidence="4 9" id="KW-0997">Cell inner membrane</keyword>
<feature type="domain" description="Tripartite ATP-independent periplasmic transporters DctQ component" evidence="10">
    <location>
        <begin position="21"/>
        <end position="150"/>
    </location>
</feature>
<proteinExistence type="inferred from homology"/>
<evidence type="ECO:0000256" key="5">
    <source>
        <dbReference type="ARBA" id="ARBA00022692"/>
    </source>
</evidence>
<dbReference type="GO" id="GO:0022857">
    <property type="term" value="F:transmembrane transporter activity"/>
    <property type="evidence" value="ECO:0007669"/>
    <property type="project" value="UniProtKB-UniRule"/>
</dbReference>
<comment type="function">
    <text evidence="9">Part of the tripartite ATP-independent periplasmic (TRAP) transport system.</text>
</comment>
<comment type="similarity">
    <text evidence="8 9">Belongs to the TRAP transporter small permease family.</text>
</comment>
<evidence type="ECO:0000259" key="10">
    <source>
        <dbReference type="Pfam" id="PF04290"/>
    </source>
</evidence>
<dbReference type="GO" id="GO:0015740">
    <property type="term" value="P:C4-dicarboxylate transport"/>
    <property type="evidence" value="ECO:0007669"/>
    <property type="project" value="TreeGrafter"/>
</dbReference>
<evidence type="ECO:0000313" key="12">
    <source>
        <dbReference type="Proteomes" id="UP000608345"/>
    </source>
</evidence>
<evidence type="ECO:0000256" key="8">
    <source>
        <dbReference type="ARBA" id="ARBA00038436"/>
    </source>
</evidence>
<keyword evidence="7 9" id="KW-0472">Membrane</keyword>
<comment type="subunit">
    <text evidence="9">The complex comprises the extracytoplasmic solute receptor protein and the two transmembrane proteins.</text>
</comment>
<keyword evidence="12" id="KW-1185">Reference proteome</keyword>
<keyword evidence="2 9" id="KW-0813">Transport</keyword>
<feature type="transmembrane region" description="Helical" evidence="9">
    <location>
        <begin position="12"/>
        <end position="33"/>
    </location>
</feature>
<evidence type="ECO:0000256" key="9">
    <source>
        <dbReference type="RuleBase" id="RU369079"/>
    </source>
</evidence>
<dbReference type="Proteomes" id="UP000608345">
    <property type="component" value="Unassembled WGS sequence"/>
</dbReference>
<evidence type="ECO:0000256" key="6">
    <source>
        <dbReference type="ARBA" id="ARBA00022989"/>
    </source>
</evidence>
<feature type="transmembrane region" description="Helical" evidence="9">
    <location>
        <begin position="81"/>
        <end position="106"/>
    </location>
</feature>
<evidence type="ECO:0000313" key="11">
    <source>
        <dbReference type="EMBL" id="GGW86517.1"/>
    </source>
</evidence>
<reference evidence="11" key="1">
    <citation type="journal article" date="2014" name="Int. J. Syst. Evol. Microbiol.">
        <title>Complete genome sequence of Corynebacterium casei LMG S-19264T (=DSM 44701T), isolated from a smear-ripened cheese.</title>
        <authorList>
            <consortium name="US DOE Joint Genome Institute (JGI-PGF)"/>
            <person name="Walter F."/>
            <person name="Albersmeier A."/>
            <person name="Kalinowski J."/>
            <person name="Ruckert C."/>
        </authorList>
    </citation>
    <scope>NUCLEOTIDE SEQUENCE</scope>
    <source>
        <strain evidence="11">KCTC 23732</strain>
    </source>
</reference>
<evidence type="ECO:0000256" key="4">
    <source>
        <dbReference type="ARBA" id="ARBA00022519"/>
    </source>
</evidence>
<feature type="transmembrane region" description="Helical" evidence="9">
    <location>
        <begin position="39"/>
        <end position="60"/>
    </location>
</feature>
<comment type="subcellular location">
    <subcellularLocation>
        <location evidence="1 9">Cell inner membrane</location>
        <topology evidence="1 9">Multi-pass membrane protein</topology>
    </subcellularLocation>
</comment>
<dbReference type="InterPro" id="IPR007387">
    <property type="entry name" value="TRAP_DctQ"/>
</dbReference>
<dbReference type="Pfam" id="PF04290">
    <property type="entry name" value="DctQ"/>
    <property type="match status" value="1"/>
</dbReference>
<reference evidence="11" key="2">
    <citation type="submission" date="2020-09" db="EMBL/GenBank/DDBJ databases">
        <authorList>
            <person name="Sun Q."/>
            <person name="Kim S."/>
        </authorList>
    </citation>
    <scope>NUCLEOTIDE SEQUENCE</scope>
    <source>
        <strain evidence="11">KCTC 23732</strain>
    </source>
</reference>
<keyword evidence="6 9" id="KW-1133">Transmembrane helix</keyword>
<accession>A0A918JM57</accession>
<dbReference type="RefSeq" id="WP_189384919.1">
    <property type="nucleotide sequence ID" value="NZ_BAABFY010000052.1"/>
</dbReference>
<dbReference type="EMBL" id="BMYS01000009">
    <property type="protein sequence ID" value="GGW86517.1"/>
    <property type="molecule type" value="Genomic_DNA"/>
</dbReference>
<keyword evidence="3" id="KW-1003">Cell membrane</keyword>
<evidence type="ECO:0000256" key="1">
    <source>
        <dbReference type="ARBA" id="ARBA00004429"/>
    </source>
</evidence>